<feature type="region of interest" description="Disordered" evidence="1">
    <location>
        <begin position="1"/>
        <end position="113"/>
    </location>
</feature>
<gene>
    <name evidence="2" type="ORF">NLJ89_g7261</name>
</gene>
<dbReference type="SUPFAM" id="SSF63491">
    <property type="entry name" value="BAG domain"/>
    <property type="match status" value="1"/>
</dbReference>
<dbReference type="InterPro" id="IPR036533">
    <property type="entry name" value="BAG_dom_sf"/>
</dbReference>
<feature type="compositionally biased region" description="Polar residues" evidence="1">
    <location>
        <begin position="132"/>
        <end position="165"/>
    </location>
</feature>
<feature type="compositionally biased region" description="Acidic residues" evidence="1">
    <location>
        <begin position="458"/>
        <end position="468"/>
    </location>
</feature>
<evidence type="ECO:0008006" key="4">
    <source>
        <dbReference type="Google" id="ProtNLM"/>
    </source>
</evidence>
<evidence type="ECO:0000313" key="3">
    <source>
        <dbReference type="Proteomes" id="UP001148786"/>
    </source>
</evidence>
<feature type="compositionally biased region" description="Polar residues" evidence="1">
    <location>
        <begin position="469"/>
        <end position="482"/>
    </location>
</feature>
<reference evidence="2" key="1">
    <citation type="submission" date="2022-07" db="EMBL/GenBank/DDBJ databases">
        <title>Genome Sequence of Agrocybe chaxingu.</title>
        <authorList>
            <person name="Buettner E."/>
        </authorList>
    </citation>
    <scope>NUCLEOTIDE SEQUENCE</scope>
    <source>
        <strain evidence="2">MP-N11</strain>
    </source>
</reference>
<dbReference type="Gene3D" id="1.20.58.120">
    <property type="entry name" value="BAG domain"/>
    <property type="match status" value="1"/>
</dbReference>
<dbReference type="EMBL" id="JANKHO010000849">
    <property type="protein sequence ID" value="KAJ3505735.1"/>
    <property type="molecule type" value="Genomic_DNA"/>
</dbReference>
<feature type="compositionally biased region" description="Polar residues" evidence="1">
    <location>
        <begin position="18"/>
        <end position="29"/>
    </location>
</feature>
<keyword evidence="3" id="KW-1185">Reference proteome</keyword>
<dbReference type="PROSITE" id="PS50096">
    <property type="entry name" value="IQ"/>
    <property type="match status" value="1"/>
</dbReference>
<proteinExistence type="predicted"/>
<evidence type="ECO:0000256" key="1">
    <source>
        <dbReference type="SAM" id="MobiDB-lite"/>
    </source>
</evidence>
<dbReference type="GO" id="GO:0051087">
    <property type="term" value="F:protein-folding chaperone binding"/>
    <property type="evidence" value="ECO:0007669"/>
    <property type="project" value="InterPro"/>
</dbReference>
<feature type="region of interest" description="Disordered" evidence="1">
    <location>
        <begin position="132"/>
        <end position="198"/>
    </location>
</feature>
<feature type="compositionally biased region" description="Low complexity" evidence="1">
    <location>
        <begin position="166"/>
        <end position="187"/>
    </location>
</feature>
<feature type="compositionally biased region" description="Basic and acidic residues" evidence="1">
    <location>
        <begin position="431"/>
        <end position="444"/>
    </location>
</feature>
<name>A0A9W8JXP4_9AGAR</name>
<dbReference type="AlphaFoldDB" id="A0A9W8JXP4"/>
<sequence>MSGLVQSDAHAEHGGSLTKKTATRTSEYSQLGPRQRAYLEAMRRQEAMGRLRAEEEARRERLFEEQRRQQELSRKQMEEEQEARQRLLEERRKPFQQKREEEARRLSEAFENEMVRETLGLYGVETDDLELQQSRLRQKQARSFSQAPPTQDNFRGSSTSRQPSKSPQSQTSNLPPTSPTSSRAPSPKQIYGEEHEEAASRIQRQFRIHQSYRTLHALSSQFEELRRNFVYPSSIDFQKPGEENAHITVAVAHVPADFEVPEDDTTDAEAPMDVDSNSSSQAKLAFTSTNYPIHQYVDQMDRILMNLDSVESWGEKGVRAGRKKVVKEIEKESAKLERYWKQAWSDHIEETEAKERQEEHMEAKKDVVDVEMATPALEDSLPPLVNTTATSPTEAKPESESTPAPPLGPPANLTLPTNTDSSSSTISEQPQTHDEERRGLQGKDEESEAEDVVTIPADIDEEAWDLDEATSNQTQAEPQVTCSKEDSDMQTAGDDWVDVGKTEL</sequence>
<dbReference type="Proteomes" id="UP001148786">
    <property type="component" value="Unassembled WGS sequence"/>
</dbReference>
<feature type="compositionally biased region" description="Polar residues" evidence="1">
    <location>
        <begin position="414"/>
        <end position="430"/>
    </location>
</feature>
<accession>A0A9W8JXP4</accession>
<evidence type="ECO:0000313" key="2">
    <source>
        <dbReference type="EMBL" id="KAJ3505735.1"/>
    </source>
</evidence>
<feature type="region of interest" description="Disordered" evidence="1">
    <location>
        <begin position="375"/>
        <end position="504"/>
    </location>
</feature>
<feature type="compositionally biased region" description="Basic and acidic residues" evidence="1">
    <location>
        <begin position="41"/>
        <end position="113"/>
    </location>
</feature>
<dbReference type="OrthoDB" id="333905at2759"/>
<organism evidence="2 3">
    <name type="scientific">Agrocybe chaxingu</name>
    <dbReference type="NCBI Taxonomy" id="84603"/>
    <lineage>
        <taxon>Eukaryota</taxon>
        <taxon>Fungi</taxon>
        <taxon>Dikarya</taxon>
        <taxon>Basidiomycota</taxon>
        <taxon>Agaricomycotina</taxon>
        <taxon>Agaricomycetes</taxon>
        <taxon>Agaricomycetidae</taxon>
        <taxon>Agaricales</taxon>
        <taxon>Agaricineae</taxon>
        <taxon>Strophariaceae</taxon>
        <taxon>Agrocybe</taxon>
    </lineage>
</organism>
<comment type="caution">
    <text evidence="2">The sequence shown here is derived from an EMBL/GenBank/DDBJ whole genome shotgun (WGS) entry which is preliminary data.</text>
</comment>
<protein>
    <recommendedName>
        <fullName evidence="4">BAG domain-containing protein</fullName>
    </recommendedName>
</protein>